<evidence type="ECO:0000313" key="1">
    <source>
        <dbReference type="EMBL" id="SFQ67503.1"/>
    </source>
</evidence>
<sequence length="84" mass="9044">MGNPGELVAMVRLRRGVVGESRRVCHVVPVPDPWQARGLPERLTALCGEHIVVEQAELLPGLAGMPCEPCLLRSAPRQTLPKGA</sequence>
<protein>
    <submittedName>
        <fullName evidence="1">Uncharacterized protein</fullName>
    </submittedName>
</protein>
<proteinExistence type="predicted"/>
<dbReference type="EMBL" id="FOWW01000012">
    <property type="protein sequence ID" value="SFQ67503.1"/>
    <property type="molecule type" value="Genomic_DNA"/>
</dbReference>
<dbReference type="Proteomes" id="UP000198727">
    <property type="component" value="Unassembled WGS sequence"/>
</dbReference>
<evidence type="ECO:0000313" key="2">
    <source>
        <dbReference type="Proteomes" id="UP000198727"/>
    </source>
</evidence>
<accession>A0A1I6AFX0</accession>
<keyword evidence="2" id="KW-1185">Reference proteome</keyword>
<dbReference type="STRING" id="587909.SAMN05421810_11280"/>
<reference evidence="2" key="1">
    <citation type="submission" date="2016-10" db="EMBL/GenBank/DDBJ databases">
        <authorList>
            <person name="Varghese N."/>
            <person name="Submissions S."/>
        </authorList>
    </citation>
    <scope>NUCLEOTIDE SEQUENCE [LARGE SCALE GENOMIC DNA]</scope>
    <source>
        <strain evidence="2">CGMCC 4.5579</strain>
    </source>
</reference>
<dbReference type="AlphaFoldDB" id="A0A1I6AFX0"/>
<organism evidence="1 2">
    <name type="scientific">Amycolatopsis arida</name>
    <dbReference type="NCBI Taxonomy" id="587909"/>
    <lineage>
        <taxon>Bacteria</taxon>
        <taxon>Bacillati</taxon>
        <taxon>Actinomycetota</taxon>
        <taxon>Actinomycetes</taxon>
        <taxon>Pseudonocardiales</taxon>
        <taxon>Pseudonocardiaceae</taxon>
        <taxon>Amycolatopsis</taxon>
    </lineage>
</organism>
<gene>
    <name evidence="1" type="ORF">SAMN05421810_11280</name>
</gene>
<name>A0A1I6AFX0_9PSEU</name>